<dbReference type="Proteomes" id="UP001601948">
    <property type="component" value="Unassembled WGS sequence"/>
</dbReference>
<organism evidence="1 2">
    <name type="scientific">Nocardia suismassiliense</name>
    <dbReference type="NCBI Taxonomy" id="2077092"/>
    <lineage>
        <taxon>Bacteria</taxon>
        <taxon>Bacillati</taxon>
        <taxon>Actinomycetota</taxon>
        <taxon>Actinomycetes</taxon>
        <taxon>Mycobacteriales</taxon>
        <taxon>Nocardiaceae</taxon>
        <taxon>Nocardia</taxon>
    </lineage>
</organism>
<evidence type="ECO:0000313" key="2">
    <source>
        <dbReference type="Proteomes" id="UP001601948"/>
    </source>
</evidence>
<proteinExistence type="predicted"/>
<dbReference type="EMBL" id="JBIAPI010000004">
    <property type="protein sequence ID" value="MFF3224801.1"/>
    <property type="molecule type" value="Genomic_DNA"/>
</dbReference>
<dbReference type="RefSeq" id="WP_387718914.1">
    <property type="nucleotide sequence ID" value="NZ_JBIAPI010000004.1"/>
</dbReference>
<accession>A0ABW6QU84</accession>
<protein>
    <submittedName>
        <fullName evidence="1">Uncharacterized protein</fullName>
    </submittedName>
</protein>
<keyword evidence="2" id="KW-1185">Reference proteome</keyword>
<reference evidence="1 2" key="1">
    <citation type="submission" date="2024-10" db="EMBL/GenBank/DDBJ databases">
        <title>The Natural Products Discovery Center: Release of the First 8490 Sequenced Strains for Exploring Actinobacteria Biosynthetic Diversity.</title>
        <authorList>
            <person name="Kalkreuter E."/>
            <person name="Kautsar S.A."/>
            <person name="Yang D."/>
            <person name="Bader C.D."/>
            <person name="Teijaro C.N."/>
            <person name="Fluegel L."/>
            <person name="Davis C.M."/>
            <person name="Simpson J.R."/>
            <person name="Lauterbach L."/>
            <person name="Steele A.D."/>
            <person name="Gui C."/>
            <person name="Meng S."/>
            <person name="Li G."/>
            <person name="Viehrig K."/>
            <person name="Ye F."/>
            <person name="Su P."/>
            <person name="Kiefer A.F."/>
            <person name="Nichols A."/>
            <person name="Cepeda A.J."/>
            <person name="Yan W."/>
            <person name="Fan B."/>
            <person name="Jiang Y."/>
            <person name="Adhikari A."/>
            <person name="Zheng C.-J."/>
            <person name="Schuster L."/>
            <person name="Cowan T.M."/>
            <person name="Smanski M.J."/>
            <person name="Chevrette M.G."/>
            <person name="De Carvalho L.P.S."/>
            <person name="Shen B."/>
        </authorList>
    </citation>
    <scope>NUCLEOTIDE SEQUENCE [LARGE SCALE GENOMIC DNA]</scope>
    <source>
        <strain evidence="1 2">NPDC003040</strain>
    </source>
</reference>
<name>A0ABW6QU84_9NOCA</name>
<sequence length="79" mass="8785">MTSVHIDRRVGKLEARVADIEETHGDALYDLKREVCEVRIVQKRSFALLLEHIGIPPNRVAEITTATEAEVDAALDADC</sequence>
<gene>
    <name evidence="1" type="ORF">ACFYV7_18570</name>
</gene>
<comment type="caution">
    <text evidence="1">The sequence shown here is derived from an EMBL/GenBank/DDBJ whole genome shotgun (WGS) entry which is preliminary data.</text>
</comment>
<evidence type="ECO:0000313" key="1">
    <source>
        <dbReference type="EMBL" id="MFF3224801.1"/>
    </source>
</evidence>